<evidence type="ECO:0000256" key="1">
    <source>
        <dbReference type="ARBA" id="ARBA00004651"/>
    </source>
</evidence>
<keyword evidence="6 9" id="KW-0812">Transmembrane</keyword>
<evidence type="ECO:0000256" key="4">
    <source>
        <dbReference type="ARBA" id="ARBA00022475"/>
    </source>
</evidence>
<dbReference type="EMBL" id="JBHSGB010000006">
    <property type="protein sequence ID" value="MFC4655052.1"/>
    <property type="molecule type" value="Genomic_DNA"/>
</dbReference>
<comment type="pathway">
    <text evidence="2">Cofactor biosynthesis; adenosylcobalamin biosynthesis.</text>
</comment>
<evidence type="ECO:0000256" key="7">
    <source>
        <dbReference type="ARBA" id="ARBA00022989"/>
    </source>
</evidence>
<dbReference type="Proteomes" id="UP001595962">
    <property type="component" value="Unassembled WGS sequence"/>
</dbReference>
<comment type="similarity">
    <text evidence="3">Belongs to the CobD/CbiB family.</text>
</comment>
<dbReference type="PANTHER" id="PTHR34308:SF1">
    <property type="entry name" value="COBALAMIN BIOSYNTHESIS PROTEIN CBIB"/>
    <property type="match status" value="1"/>
</dbReference>
<gene>
    <name evidence="10" type="ORF">ACFO3I_08500</name>
</gene>
<evidence type="ECO:0000256" key="6">
    <source>
        <dbReference type="ARBA" id="ARBA00022692"/>
    </source>
</evidence>
<proteinExistence type="inferred from homology"/>
<evidence type="ECO:0000256" key="2">
    <source>
        <dbReference type="ARBA" id="ARBA00004953"/>
    </source>
</evidence>
<feature type="transmembrane region" description="Helical" evidence="9">
    <location>
        <begin position="204"/>
        <end position="227"/>
    </location>
</feature>
<dbReference type="RefSeq" id="WP_377333320.1">
    <property type="nucleotide sequence ID" value="NZ_JBHSGB010000006.1"/>
</dbReference>
<feature type="transmembrane region" description="Helical" evidence="9">
    <location>
        <begin position="63"/>
        <end position="83"/>
    </location>
</feature>
<organism evidence="10 11">
    <name type="scientific">Rheinheimera marina</name>
    <dbReference type="NCBI Taxonomy" id="1774958"/>
    <lineage>
        <taxon>Bacteria</taxon>
        <taxon>Pseudomonadati</taxon>
        <taxon>Pseudomonadota</taxon>
        <taxon>Gammaproteobacteria</taxon>
        <taxon>Chromatiales</taxon>
        <taxon>Chromatiaceae</taxon>
        <taxon>Rheinheimera</taxon>
    </lineage>
</organism>
<evidence type="ECO:0000256" key="9">
    <source>
        <dbReference type="SAM" id="Phobius"/>
    </source>
</evidence>
<sequence length="318" mass="35857">MSQLLTDLWLYPPLLLLVWILSQHLRLPRETQPMALLQLFATRLGSKVNPPNRSEGQQQLSGALALLTLVLPLLALLSLLYWFSDWPLVLDALLLFLCLDFGRQQLRHRQVASAISRKQLGLARDLLQLEVLRDCSTLSETGLCKASMEHQALQLARHWLALGFWFLVGGGLTAVAYRLILLCSQSWNTKQQSFQHFGKASASLGQLCSLPGYFGVSLLYALLMSLGRSWRELQQSKHSNLCVGQRWVLASLAGVLQVNLAGPVIYQGQKQRRDRVGPSRLPQLADLWLMLRLTQQAQFVCYLLLLSVSLLQLFSILY</sequence>
<evidence type="ECO:0000256" key="3">
    <source>
        <dbReference type="ARBA" id="ARBA00006263"/>
    </source>
</evidence>
<keyword evidence="5" id="KW-0169">Cobalamin biosynthesis</keyword>
<evidence type="ECO:0000256" key="5">
    <source>
        <dbReference type="ARBA" id="ARBA00022573"/>
    </source>
</evidence>
<comment type="subcellular location">
    <subcellularLocation>
        <location evidence="1">Cell membrane</location>
        <topology evidence="1">Multi-pass membrane protein</topology>
    </subcellularLocation>
</comment>
<dbReference type="InterPro" id="IPR004485">
    <property type="entry name" value="Cobalamin_biosynth_CobD/CbiB"/>
</dbReference>
<feature type="transmembrane region" description="Helical" evidence="9">
    <location>
        <begin position="159"/>
        <end position="183"/>
    </location>
</feature>
<evidence type="ECO:0000256" key="8">
    <source>
        <dbReference type="ARBA" id="ARBA00023136"/>
    </source>
</evidence>
<feature type="transmembrane region" description="Helical" evidence="9">
    <location>
        <begin position="6"/>
        <end position="22"/>
    </location>
</feature>
<protein>
    <submittedName>
        <fullName evidence="10">Cobalamin biosynthesis protein</fullName>
    </submittedName>
</protein>
<dbReference type="PANTHER" id="PTHR34308">
    <property type="entry name" value="COBALAMIN BIOSYNTHESIS PROTEIN CBIB"/>
    <property type="match status" value="1"/>
</dbReference>
<evidence type="ECO:0000313" key="10">
    <source>
        <dbReference type="EMBL" id="MFC4655052.1"/>
    </source>
</evidence>
<name>A0ABV9JLC6_9GAMM</name>
<comment type="caution">
    <text evidence="10">The sequence shown here is derived from an EMBL/GenBank/DDBJ whole genome shotgun (WGS) entry which is preliminary data.</text>
</comment>
<keyword evidence="11" id="KW-1185">Reference proteome</keyword>
<feature type="transmembrane region" description="Helical" evidence="9">
    <location>
        <begin position="247"/>
        <end position="266"/>
    </location>
</feature>
<accession>A0ABV9JLC6</accession>
<dbReference type="Pfam" id="PF03186">
    <property type="entry name" value="CobD_Cbib"/>
    <property type="match status" value="1"/>
</dbReference>
<feature type="transmembrane region" description="Helical" evidence="9">
    <location>
        <begin position="299"/>
        <end position="317"/>
    </location>
</feature>
<evidence type="ECO:0000313" key="11">
    <source>
        <dbReference type="Proteomes" id="UP001595962"/>
    </source>
</evidence>
<keyword evidence="8 9" id="KW-0472">Membrane</keyword>
<keyword evidence="4" id="KW-1003">Cell membrane</keyword>
<reference evidence="11" key="1">
    <citation type="journal article" date="2019" name="Int. J. Syst. Evol. Microbiol.">
        <title>The Global Catalogue of Microorganisms (GCM) 10K type strain sequencing project: providing services to taxonomists for standard genome sequencing and annotation.</title>
        <authorList>
            <consortium name="The Broad Institute Genomics Platform"/>
            <consortium name="The Broad Institute Genome Sequencing Center for Infectious Disease"/>
            <person name="Wu L."/>
            <person name="Ma J."/>
        </authorList>
    </citation>
    <scope>NUCLEOTIDE SEQUENCE [LARGE SCALE GENOMIC DNA]</scope>
    <source>
        <strain evidence="11">DT28</strain>
    </source>
</reference>
<keyword evidence="7 9" id="KW-1133">Transmembrane helix</keyword>